<dbReference type="Proteomes" id="UP001164536">
    <property type="component" value="Plasmid unnamed5"/>
</dbReference>
<keyword evidence="2" id="KW-1185">Reference proteome</keyword>
<accession>A0ABY7L8W6</accession>
<proteinExistence type="predicted"/>
<gene>
    <name evidence="1" type="ORF">O4000_29010</name>
</gene>
<sequence>MGRFDEWFDDIRPVTVTPVSPAVIQPEETTEATPPAITDMDELVEVDIAAPQQPEETLFDEIGPTENAPVAALPGELAMRDQDKSLKPRFKGHSPLNSMVRQDWMKFIDLHPDNFDALLFRPDPEDVGEVDEESGIEGPSYTELNNNQRDLRYLDPVPVKVLDCPDERDSFQAVDSDGEQDGLSDELQLLRIAAENVSIGSILTWNEEMASGKLAQRWWYVHRIYSLGTQHVGSLYYCIPARNMDTTEGGIVK</sequence>
<keyword evidence="1" id="KW-0614">Plasmid</keyword>
<evidence type="ECO:0000313" key="1">
    <source>
        <dbReference type="EMBL" id="WAZ60753.1"/>
    </source>
</evidence>
<dbReference type="EMBL" id="CP114569">
    <property type="protein sequence ID" value="WAZ60753.1"/>
    <property type="molecule type" value="Genomic_DNA"/>
</dbReference>
<geneLocation type="plasmid" evidence="1 2">
    <name>unnamed5</name>
</geneLocation>
<organism evidence="1 2">
    <name type="scientific">Citrobacter freundii</name>
    <dbReference type="NCBI Taxonomy" id="546"/>
    <lineage>
        <taxon>Bacteria</taxon>
        <taxon>Pseudomonadati</taxon>
        <taxon>Pseudomonadota</taxon>
        <taxon>Gammaproteobacteria</taxon>
        <taxon>Enterobacterales</taxon>
        <taxon>Enterobacteriaceae</taxon>
        <taxon>Citrobacter</taxon>
        <taxon>Citrobacter freundii complex</taxon>
    </lineage>
</organism>
<reference evidence="1" key="1">
    <citation type="submission" date="2022-12" db="EMBL/GenBank/DDBJ databases">
        <title>2953647.</title>
        <authorList>
            <person name="Hergert J."/>
            <person name="Casey R."/>
            <person name="Wagner J."/>
            <person name="Young E.L."/>
            <person name="Oakeson K.F."/>
        </authorList>
    </citation>
    <scope>NUCLEOTIDE SEQUENCE</scope>
    <source>
        <strain evidence="1">2953647</strain>
        <plasmid evidence="1">unnamed5</plasmid>
    </source>
</reference>
<evidence type="ECO:0000313" key="2">
    <source>
        <dbReference type="Proteomes" id="UP001164536"/>
    </source>
</evidence>
<dbReference type="RefSeq" id="WP_269521613.1">
    <property type="nucleotide sequence ID" value="NZ_CP114569.1"/>
</dbReference>
<protein>
    <submittedName>
        <fullName evidence="1">Phage tail protein</fullName>
    </submittedName>
</protein>
<name>A0ABY7L8W6_CITFR</name>